<proteinExistence type="predicted"/>
<protein>
    <submittedName>
        <fullName evidence="2">Uncharacterized protein</fullName>
    </submittedName>
</protein>
<comment type="caution">
    <text evidence="2">The sequence shown here is derived from an EMBL/GenBank/DDBJ whole genome shotgun (WGS) entry which is preliminary data.</text>
</comment>
<accession>A0A0J6CYE7</accession>
<keyword evidence="1" id="KW-0812">Transmembrane</keyword>
<keyword evidence="1" id="KW-0472">Membrane</keyword>
<reference evidence="2" key="1">
    <citation type="submission" date="2015-06" db="EMBL/GenBank/DDBJ databases">
        <authorList>
            <person name="Liu B."/>
            <person name="Wang J."/>
            <person name="Zhu Y."/>
            <person name="Liu G."/>
            <person name="Chen Q."/>
            <person name="Zheng C."/>
            <person name="Che J."/>
            <person name="Ge C."/>
            <person name="Shi H."/>
            <person name="Pan Z."/>
            <person name="Liu X."/>
        </authorList>
    </citation>
    <scope>NUCLEOTIDE SEQUENCE [LARGE SCALE GENOMIC DNA]</scope>
    <source>
        <strain evidence="2">DSM 16346</strain>
    </source>
</reference>
<feature type="transmembrane region" description="Helical" evidence="1">
    <location>
        <begin position="12"/>
        <end position="30"/>
    </location>
</feature>
<dbReference type="Proteomes" id="UP000035996">
    <property type="component" value="Unassembled WGS sequence"/>
</dbReference>
<dbReference type="AlphaFoldDB" id="A0A0J6CYE7"/>
<sequence length="87" mass="10110">MGGWNEGNYTNGIFLLTILGISSCGSFNLLKDFNEENGLKEFISKDHKFKGQEIIEIDYKGTDPYYIQTKEEEKTRPYIVMRYRSVS</sequence>
<dbReference type="EMBL" id="LELK01000004">
    <property type="protein sequence ID" value="KMM37069.1"/>
    <property type="molecule type" value="Genomic_DNA"/>
</dbReference>
<name>A0A0J6CYE7_9BACL</name>
<keyword evidence="3" id="KW-1185">Reference proteome</keyword>
<evidence type="ECO:0000313" key="3">
    <source>
        <dbReference type="Proteomes" id="UP000035996"/>
    </source>
</evidence>
<dbReference type="RefSeq" id="WP_048311848.1">
    <property type="nucleotide sequence ID" value="NZ_CP119526.1"/>
</dbReference>
<gene>
    <name evidence="2" type="ORF">AB986_14355</name>
</gene>
<organism evidence="2 3">
    <name type="scientific">Guptibacillus hwajinpoensis</name>
    <dbReference type="NCBI Taxonomy" id="208199"/>
    <lineage>
        <taxon>Bacteria</taxon>
        <taxon>Bacillati</taxon>
        <taxon>Bacillota</taxon>
        <taxon>Bacilli</taxon>
        <taxon>Bacillales</taxon>
        <taxon>Guptibacillaceae</taxon>
        <taxon>Guptibacillus</taxon>
    </lineage>
</organism>
<evidence type="ECO:0000256" key="1">
    <source>
        <dbReference type="SAM" id="Phobius"/>
    </source>
</evidence>
<dbReference type="OrthoDB" id="2933035at2"/>
<keyword evidence="1" id="KW-1133">Transmembrane helix</keyword>
<evidence type="ECO:0000313" key="2">
    <source>
        <dbReference type="EMBL" id="KMM37069.1"/>
    </source>
</evidence>